<evidence type="ECO:0000313" key="1">
    <source>
        <dbReference type="EMBL" id="KAJ3005214.1"/>
    </source>
</evidence>
<keyword evidence="2" id="KW-1185">Reference proteome</keyword>
<accession>A0ACC1PYZ8</accession>
<gene>
    <name evidence="1" type="ORF">NUW54_g4444</name>
</gene>
<reference evidence="1" key="1">
    <citation type="submission" date="2022-08" db="EMBL/GenBank/DDBJ databases">
        <title>Genome Sequence of Pycnoporus sanguineus.</title>
        <authorList>
            <person name="Buettner E."/>
        </authorList>
    </citation>
    <scope>NUCLEOTIDE SEQUENCE</scope>
    <source>
        <strain evidence="1">CG-C14</strain>
    </source>
</reference>
<sequence>MPFIETTERVVQDSANMATTSGVSVATVIQHFRPDVLVEQGTAKLIAIGDLLMKSYLPKDEEARYFKRRNNLFADAQALLEAMAESRWFKQVTLIPQAHSFNSRASRLYISVQLSTEFWRSQRYREFARSTQTLDGWETVEPPSPRIGPANADTDATCGMQQVALRPRDGQEDDDLESIELHAPSGSYERVAVTGDDPADRADRRHASWVLVPSYALADH</sequence>
<protein>
    <submittedName>
        <fullName evidence="1">Uncharacterized protein</fullName>
    </submittedName>
</protein>
<evidence type="ECO:0000313" key="2">
    <source>
        <dbReference type="Proteomes" id="UP001144978"/>
    </source>
</evidence>
<organism evidence="1 2">
    <name type="scientific">Trametes sanguinea</name>
    <dbReference type="NCBI Taxonomy" id="158606"/>
    <lineage>
        <taxon>Eukaryota</taxon>
        <taxon>Fungi</taxon>
        <taxon>Dikarya</taxon>
        <taxon>Basidiomycota</taxon>
        <taxon>Agaricomycotina</taxon>
        <taxon>Agaricomycetes</taxon>
        <taxon>Polyporales</taxon>
        <taxon>Polyporaceae</taxon>
        <taxon>Trametes</taxon>
    </lineage>
</organism>
<proteinExistence type="predicted"/>
<comment type="caution">
    <text evidence="1">The sequence shown here is derived from an EMBL/GenBank/DDBJ whole genome shotgun (WGS) entry which is preliminary data.</text>
</comment>
<dbReference type="EMBL" id="JANSHE010001014">
    <property type="protein sequence ID" value="KAJ3005214.1"/>
    <property type="molecule type" value="Genomic_DNA"/>
</dbReference>
<name>A0ACC1PYZ8_9APHY</name>
<dbReference type="Proteomes" id="UP001144978">
    <property type="component" value="Unassembled WGS sequence"/>
</dbReference>